<sequence length="267" mass="29776">MPSVAEVQKTFEQFKKAFTGAGDQLDACLQLMTQLKIALLDFSSLPPAATDGSATAQQELTLAREILEHGALLSIKTMDIPSFERYVAQLKVYYTDCAAHLPESQRQFPILGLNLLRLLAQNRIAEFHTELEQIPMALQHSNVYIKFPAQLEQHIMEGSYNKVLSAKQDGLYAKEGMFFMDMLVDTVRDEIAECSEKAYASIKLADLQTLLMLGSEAELREFAETRGWATQNGNVTFSGTSEKVAALPASQMIQQTLSYAKELERIV</sequence>
<evidence type="ECO:0000313" key="4">
    <source>
        <dbReference type="EMBL" id="CAD8471415.1"/>
    </source>
</evidence>
<dbReference type="GO" id="GO:0043161">
    <property type="term" value="P:proteasome-mediated ubiquitin-dependent protein catabolic process"/>
    <property type="evidence" value="ECO:0007669"/>
    <property type="project" value="TreeGrafter"/>
</dbReference>
<accession>A0A7S0E0Y0</accession>
<dbReference type="Pfam" id="PF10075">
    <property type="entry name" value="CSN8_PSD8_EIF3K"/>
    <property type="match status" value="1"/>
</dbReference>
<dbReference type="InterPro" id="IPR033464">
    <property type="entry name" value="CSN8_PSD8_EIF3K"/>
</dbReference>
<dbReference type="PANTHER" id="PTHR12387:SF0">
    <property type="entry name" value="26S PROTEASOME NON-ATPASE REGULATORY SUBUNIT 8"/>
    <property type="match status" value="1"/>
</dbReference>
<evidence type="ECO:0000256" key="1">
    <source>
        <dbReference type="ARBA" id="ARBA00009627"/>
    </source>
</evidence>
<dbReference type="InterPro" id="IPR006746">
    <property type="entry name" value="26S_Psome_Rpn12"/>
</dbReference>
<dbReference type="EMBL" id="HBEP01004408">
    <property type="protein sequence ID" value="CAD8471415.1"/>
    <property type="molecule type" value="Transcribed_RNA"/>
</dbReference>
<protein>
    <recommendedName>
        <fullName evidence="3">PCI domain-containing protein</fullName>
    </recommendedName>
</protein>
<dbReference type="PROSITE" id="PS50250">
    <property type="entry name" value="PCI"/>
    <property type="match status" value="1"/>
</dbReference>
<keyword evidence="2" id="KW-0647">Proteasome</keyword>
<feature type="domain" description="PCI" evidence="3">
    <location>
        <begin position="81"/>
        <end position="253"/>
    </location>
</feature>
<dbReference type="GO" id="GO:0008541">
    <property type="term" value="C:proteasome regulatory particle, lid subcomplex"/>
    <property type="evidence" value="ECO:0007669"/>
    <property type="project" value="TreeGrafter"/>
</dbReference>
<dbReference type="Gene3D" id="1.25.40.990">
    <property type="match status" value="1"/>
</dbReference>
<dbReference type="PANTHER" id="PTHR12387">
    <property type="entry name" value="26S PROTEASOME NON-ATPASE REGULATORY SUBUNIT 8"/>
    <property type="match status" value="1"/>
</dbReference>
<dbReference type="FunFam" id="1.25.40.990:FF:000001">
    <property type="entry name" value="26S proteasome non-ATPase regulatory subunit"/>
    <property type="match status" value="1"/>
</dbReference>
<dbReference type="InterPro" id="IPR000717">
    <property type="entry name" value="PCI_dom"/>
</dbReference>
<organism evidence="4">
    <name type="scientific">Phaeocystis antarctica</name>
    <dbReference type="NCBI Taxonomy" id="33657"/>
    <lineage>
        <taxon>Eukaryota</taxon>
        <taxon>Haptista</taxon>
        <taxon>Haptophyta</taxon>
        <taxon>Prymnesiophyceae</taxon>
        <taxon>Phaeocystales</taxon>
        <taxon>Phaeocystaceae</taxon>
        <taxon>Phaeocystis</taxon>
    </lineage>
</organism>
<dbReference type="GO" id="GO:0005634">
    <property type="term" value="C:nucleus"/>
    <property type="evidence" value="ECO:0007669"/>
    <property type="project" value="TreeGrafter"/>
</dbReference>
<reference evidence="4" key="1">
    <citation type="submission" date="2021-01" db="EMBL/GenBank/DDBJ databases">
        <authorList>
            <person name="Corre E."/>
            <person name="Pelletier E."/>
            <person name="Niang G."/>
            <person name="Scheremetjew M."/>
            <person name="Finn R."/>
            <person name="Kale V."/>
            <person name="Holt S."/>
            <person name="Cochrane G."/>
            <person name="Meng A."/>
            <person name="Brown T."/>
            <person name="Cohen L."/>
        </authorList>
    </citation>
    <scope>NUCLEOTIDE SEQUENCE</scope>
    <source>
        <strain evidence="4">CCMP1374</strain>
    </source>
</reference>
<evidence type="ECO:0000256" key="2">
    <source>
        <dbReference type="ARBA" id="ARBA00022942"/>
    </source>
</evidence>
<proteinExistence type="inferred from homology"/>
<dbReference type="GO" id="GO:0005829">
    <property type="term" value="C:cytosol"/>
    <property type="evidence" value="ECO:0007669"/>
    <property type="project" value="TreeGrafter"/>
</dbReference>
<comment type="similarity">
    <text evidence="1">Belongs to the proteasome subunit S14 family.</text>
</comment>
<gene>
    <name evidence="4" type="ORF">PANT1444_LOCUS2478</name>
</gene>
<name>A0A7S0E0Y0_9EUKA</name>
<evidence type="ECO:0000259" key="3">
    <source>
        <dbReference type="PROSITE" id="PS50250"/>
    </source>
</evidence>
<dbReference type="AlphaFoldDB" id="A0A7S0E0Y0"/>